<feature type="transmembrane region" description="Helical" evidence="1">
    <location>
        <begin position="41"/>
        <end position="58"/>
    </location>
</feature>
<dbReference type="EMBL" id="BAABKG010000005">
    <property type="protein sequence ID" value="GAA5154863.1"/>
    <property type="molecule type" value="Genomic_DNA"/>
</dbReference>
<name>A0ABP9Q6M7_9ACTN</name>
<accession>A0ABP9Q6M7</accession>
<organism evidence="2 3">
    <name type="scientific">Nocardioides marinquilinus</name>
    <dbReference type="NCBI Taxonomy" id="1210400"/>
    <lineage>
        <taxon>Bacteria</taxon>
        <taxon>Bacillati</taxon>
        <taxon>Actinomycetota</taxon>
        <taxon>Actinomycetes</taxon>
        <taxon>Propionibacteriales</taxon>
        <taxon>Nocardioidaceae</taxon>
        <taxon>Nocardioides</taxon>
    </lineage>
</organism>
<comment type="caution">
    <text evidence="2">The sequence shown here is derived from an EMBL/GenBank/DDBJ whole genome shotgun (WGS) entry which is preliminary data.</text>
</comment>
<sequence>MLAELLAELLVVLWHDGDGRRRVRHRSRQPSRGAIMGGMDPLLVITHLAAAVGGWLICRAQTR</sequence>
<gene>
    <name evidence="2" type="ORF">GCM10023340_39100</name>
</gene>
<keyword evidence="3" id="KW-1185">Reference proteome</keyword>
<keyword evidence="1" id="KW-0472">Membrane</keyword>
<evidence type="ECO:0000313" key="2">
    <source>
        <dbReference type="EMBL" id="GAA5154863.1"/>
    </source>
</evidence>
<keyword evidence="1" id="KW-0812">Transmembrane</keyword>
<evidence type="ECO:0000313" key="3">
    <source>
        <dbReference type="Proteomes" id="UP001500221"/>
    </source>
</evidence>
<dbReference type="Proteomes" id="UP001500221">
    <property type="component" value="Unassembled WGS sequence"/>
</dbReference>
<evidence type="ECO:0000256" key="1">
    <source>
        <dbReference type="SAM" id="Phobius"/>
    </source>
</evidence>
<protein>
    <submittedName>
        <fullName evidence="2">Uncharacterized protein</fullName>
    </submittedName>
</protein>
<proteinExistence type="predicted"/>
<reference evidence="3" key="1">
    <citation type="journal article" date="2019" name="Int. J. Syst. Evol. Microbiol.">
        <title>The Global Catalogue of Microorganisms (GCM) 10K type strain sequencing project: providing services to taxonomists for standard genome sequencing and annotation.</title>
        <authorList>
            <consortium name="The Broad Institute Genomics Platform"/>
            <consortium name="The Broad Institute Genome Sequencing Center for Infectious Disease"/>
            <person name="Wu L."/>
            <person name="Ma J."/>
        </authorList>
    </citation>
    <scope>NUCLEOTIDE SEQUENCE [LARGE SCALE GENOMIC DNA]</scope>
    <source>
        <strain evidence="3">JCM 18459</strain>
    </source>
</reference>
<keyword evidence="1" id="KW-1133">Transmembrane helix</keyword>